<name>A0A095SXM6_9FLAO</name>
<dbReference type="STRING" id="1453498.LG45_01415"/>
<dbReference type="AlphaFoldDB" id="A0A095SXM6"/>
<accession>A0A095SXM6</accession>
<dbReference type="EMBL" id="JRHH01000001">
    <property type="protein sequence ID" value="KGD69456.1"/>
    <property type="molecule type" value="Genomic_DNA"/>
</dbReference>
<dbReference type="Proteomes" id="UP000029554">
    <property type="component" value="Unassembled WGS sequence"/>
</dbReference>
<dbReference type="Gene3D" id="3.40.190.10">
    <property type="entry name" value="Periplasmic binding protein-like II"/>
    <property type="match status" value="2"/>
</dbReference>
<dbReference type="SUPFAM" id="SSF53850">
    <property type="entry name" value="Periplasmic binding protein-like II"/>
    <property type="match status" value="1"/>
</dbReference>
<dbReference type="OrthoDB" id="1450880at2"/>
<dbReference type="PANTHER" id="PTHR30570">
    <property type="entry name" value="PERIPLASMIC PHOSPHATE BINDING COMPONENT OF PHOSPHATE ABC TRANSPORTER"/>
    <property type="match status" value="1"/>
</dbReference>
<protein>
    <submittedName>
        <fullName evidence="3">Phosphate ABC transporter substrate-binding protein</fullName>
    </submittedName>
</protein>
<feature type="domain" description="PBP" evidence="2">
    <location>
        <begin position="37"/>
        <end position="273"/>
    </location>
</feature>
<proteinExistence type="predicted"/>
<dbReference type="PANTHER" id="PTHR30570:SF1">
    <property type="entry name" value="PHOSPHATE-BINDING PROTEIN PSTS"/>
    <property type="match status" value="1"/>
</dbReference>
<keyword evidence="1" id="KW-0732">Signal</keyword>
<dbReference type="Pfam" id="PF12849">
    <property type="entry name" value="PBP_like_2"/>
    <property type="match status" value="1"/>
</dbReference>
<comment type="caution">
    <text evidence="3">The sequence shown here is derived from an EMBL/GenBank/DDBJ whole genome shotgun (WGS) entry which is preliminary data.</text>
</comment>
<dbReference type="eggNOG" id="COG0226">
    <property type="taxonomic scope" value="Bacteria"/>
</dbReference>
<reference evidence="3 4" key="1">
    <citation type="submission" date="2014-09" db="EMBL/GenBank/DDBJ databases">
        <title>Whole Genome Shotgun of Flavobacterium aquatile LMG 4008.</title>
        <authorList>
            <person name="Gale A.N."/>
            <person name="Pipes S.E."/>
            <person name="Newman J.D."/>
        </authorList>
    </citation>
    <scope>NUCLEOTIDE SEQUENCE [LARGE SCALE GENOMIC DNA]</scope>
    <source>
        <strain evidence="3 4">LMG 4008</strain>
    </source>
</reference>
<evidence type="ECO:0000313" key="4">
    <source>
        <dbReference type="Proteomes" id="UP000029554"/>
    </source>
</evidence>
<dbReference type="InterPro" id="IPR050811">
    <property type="entry name" value="Phosphate_ABC_transporter"/>
</dbReference>
<organism evidence="3 4">
    <name type="scientific">Flavobacterium aquatile LMG 4008 = ATCC 11947</name>
    <dbReference type="NCBI Taxonomy" id="1453498"/>
    <lineage>
        <taxon>Bacteria</taxon>
        <taxon>Pseudomonadati</taxon>
        <taxon>Bacteroidota</taxon>
        <taxon>Flavobacteriia</taxon>
        <taxon>Flavobacteriales</taxon>
        <taxon>Flavobacteriaceae</taxon>
        <taxon>Flavobacterium</taxon>
    </lineage>
</organism>
<keyword evidence="4" id="KW-1185">Reference proteome</keyword>
<evidence type="ECO:0000259" key="2">
    <source>
        <dbReference type="Pfam" id="PF12849"/>
    </source>
</evidence>
<sequence>MKNKVKYIALIPVIILAIVLSCGKKDSKEGNPDSIISGTTSILVDESLMPIVEDQVSVFQSQYDAEIKLLPKSEKEAVIDFSKGVADIIILSRDLNNDEKAFFKNKKIKPKVTSFAIDAVAFVKNNKSNDTLIELKQIIDFLKGSKNDIKGLVFDNPNSSSVRYLCELAGIESLPSEGVFSVKTNNEVIKFVSENNGLIGVVGMNWLTQPKPEMQKYIDELKVLSVKGVDGVYVSPSQDNIATRTYPLARVLYIINCQGYDGLGMGFASFIAGEIGQRIILQSGLAPVREPSRNIKIRNQIENKK</sequence>
<evidence type="ECO:0000256" key="1">
    <source>
        <dbReference type="ARBA" id="ARBA00022729"/>
    </source>
</evidence>
<dbReference type="InterPro" id="IPR024370">
    <property type="entry name" value="PBP_domain"/>
</dbReference>
<gene>
    <name evidence="3" type="ORF">LG45_01415</name>
</gene>
<evidence type="ECO:0000313" key="3">
    <source>
        <dbReference type="EMBL" id="KGD69456.1"/>
    </source>
</evidence>
<dbReference type="PROSITE" id="PS51257">
    <property type="entry name" value="PROKAR_LIPOPROTEIN"/>
    <property type="match status" value="1"/>
</dbReference>